<gene>
    <name evidence="1" type="ORF">US62_C0008G0001</name>
</gene>
<name>A0A0G0HU83_9BACT</name>
<dbReference type="AlphaFoldDB" id="A0A0G0HU83"/>
<sequence>MTCVFVTAFFVRMINFRESVYFGYDEARDAYESQSIYKNLDLKVIGPPTASSGLHHGP</sequence>
<accession>A0A0G0HU83</accession>
<evidence type="ECO:0000313" key="1">
    <source>
        <dbReference type="EMBL" id="KKQ45847.1"/>
    </source>
</evidence>
<reference evidence="1 2" key="1">
    <citation type="journal article" date="2015" name="Nature">
        <title>rRNA introns, odd ribosomes, and small enigmatic genomes across a large radiation of phyla.</title>
        <authorList>
            <person name="Brown C.T."/>
            <person name="Hug L.A."/>
            <person name="Thomas B.C."/>
            <person name="Sharon I."/>
            <person name="Castelle C.J."/>
            <person name="Singh A."/>
            <person name="Wilkins M.J."/>
            <person name="Williams K.H."/>
            <person name="Banfield J.F."/>
        </authorList>
    </citation>
    <scope>NUCLEOTIDE SEQUENCE [LARGE SCALE GENOMIC DNA]</scope>
</reference>
<dbReference type="Proteomes" id="UP000034603">
    <property type="component" value="Unassembled WGS sequence"/>
</dbReference>
<evidence type="ECO:0000313" key="2">
    <source>
        <dbReference type="Proteomes" id="UP000034603"/>
    </source>
</evidence>
<dbReference type="EMBL" id="LBTR01000008">
    <property type="protein sequence ID" value="KKQ45847.1"/>
    <property type="molecule type" value="Genomic_DNA"/>
</dbReference>
<organism evidence="1 2">
    <name type="scientific">Candidatus Woesebacteria bacterium GW2011_GWA1_37_8</name>
    <dbReference type="NCBI Taxonomy" id="1618546"/>
    <lineage>
        <taxon>Bacteria</taxon>
        <taxon>Candidatus Woeseibacteriota</taxon>
    </lineage>
</organism>
<comment type="caution">
    <text evidence="1">The sequence shown here is derived from an EMBL/GenBank/DDBJ whole genome shotgun (WGS) entry which is preliminary data.</text>
</comment>
<protein>
    <submittedName>
        <fullName evidence="1">Uncharacterized protein</fullName>
    </submittedName>
</protein>
<feature type="non-terminal residue" evidence="1">
    <location>
        <position position="58"/>
    </location>
</feature>
<proteinExistence type="predicted"/>